<keyword evidence="3" id="KW-1185">Reference proteome</keyword>
<dbReference type="EMBL" id="MKQR01000026">
    <property type="protein sequence ID" value="OLR90890.1"/>
    <property type="molecule type" value="Genomic_DNA"/>
</dbReference>
<dbReference type="Gene3D" id="3.40.50.720">
    <property type="entry name" value="NAD(P)-binding Rossmann-like Domain"/>
    <property type="match status" value="1"/>
</dbReference>
<dbReference type="SUPFAM" id="SSF51735">
    <property type="entry name" value="NAD(P)-binding Rossmann-fold domains"/>
    <property type="match status" value="1"/>
</dbReference>
<feature type="domain" description="NAD-dependent epimerase/dehydratase" evidence="1">
    <location>
        <begin position="4"/>
        <end position="210"/>
    </location>
</feature>
<dbReference type="GO" id="GO:0005737">
    <property type="term" value="C:cytoplasm"/>
    <property type="evidence" value="ECO:0007669"/>
    <property type="project" value="TreeGrafter"/>
</dbReference>
<dbReference type="PANTHER" id="PTHR48079:SF6">
    <property type="entry name" value="NAD(P)-BINDING DOMAIN-CONTAINING PROTEIN-RELATED"/>
    <property type="match status" value="1"/>
</dbReference>
<proteinExistence type="predicted"/>
<dbReference type="InterPro" id="IPR036291">
    <property type="entry name" value="NAD(P)-bd_dom_sf"/>
</dbReference>
<name>A0A1Q9LFU4_9PSEU</name>
<gene>
    <name evidence="2" type="ORF">BJP25_30500</name>
</gene>
<dbReference type="OrthoDB" id="7941246at2"/>
<dbReference type="AlphaFoldDB" id="A0A1Q9LFU4"/>
<dbReference type="RefSeq" id="WP_075977562.1">
    <property type="nucleotide sequence ID" value="NZ_MKQR01000026.1"/>
</dbReference>
<comment type="caution">
    <text evidence="2">The sequence shown here is derived from an EMBL/GenBank/DDBJ whole genome shotgun (WGS) entry which is preliminary data.</text>
</comment>
<reference evidence="2 3" key="1">
    <citation type="submission" date="2016-10" db="EMBL/GenBank/DDBJ databases">
        <title>The Draft Genome Sequence of Actinokineospora bangkokensis 44EHWT reveals the biosynthetic pathway of antifungal compounds Thailandins with unusual extender unit butylmalonyl-CoA.</title>
        <authorList>
            <person name="Greule A."/>
            <person name="Intra B."/>
            <person name="Flemming S."/>
            <person name="Rommel M.G."/>
            <person name="Panbangred W."/>
            <person name="Bechthold A."/>
        </authorList>
    </citation>
    <scope>NUCLEOTIDE SEQUENCE [LARGE SCALE GENOMIC DNA]</scope>
    <source>
        <strain evidence="2 3">44EHW</strain>
    </source>
</reference>
<evidence type="ECO:0000259" key="1">
    <source>
        <dbReference type="Pfam" id="PF01370"/>
    </source>
</evidence>
<dbReference type="GO" id="GO:0004029">
    <property type="term" value="F:aldehyde dehydrogenase (NAD+) activity"/>
    <property type="evidence" value="ECO:0007669"/>
    <property type="project" value="TreeGrafter"/>
</dbReference>
<organism evidence="2 3">
    <name type="scientific">Actinokineospora bangkokensis</name>
    <dbReference type="NCBI Taxonomy" id="1193682"/>
    <lineage>
        <taxon>Bacteria</taxon>
        <taxon>Bacillati</taxon>
        <taxon>Actinomycetota</taxon>
        <taxon>Actinomycetes</taxon>
        <taxon>Pseudonocardiales</taxon>
        <taxon>Pseudonocardiaceae</taxon>
        <taxon>Actinokineospora</taxon>
    </lineage>
</organism>
<dbReference type="Pfam" id="PF01370">
    <property type="entry name" value="Epimerase"/>
    <property type="match status" value="1"/>
</dbReference>
<dbReference type="Proteomes" id="UP000186040">
    <property type="component" value="Unassembled WGS sequence"/>
</dbReference>
<dbReference type="STRING" id="1193682.BJP25_30500"/>
<sequence length="332" mass="34792">MRLLVLGGTRFLGWAAAAEAVRRGHEVVCAARGVAGAVPEGARLVVVDRDREDGLAPLVGERFDAVVDVATISHPWVRRALDALGEGAGHWTFISSISAYADFSTPPTGTGDRVLAPRAEHGDRPLTDPGLYGAVKVASEEAVRAAVGDRAFVVRAGLISGPGDEHDRFGYWVNRFSRGGRAVVPDADHLIQHVDVRDLAAWVVTAAEQGTTGTFDGVGPAVPLLDLLDGVREVAGGGAEPVLVPEQALVDLGVRPWAGPQSLPLWLTPPHRYMGARDAGPALAAGLEPRPLADTVAGAMEREVELGLDRQPRGAGLTPDEERAVLAAVDAT</sequence>
<dbReference type="InterPro" id="IPR051783">
    <property type="entry name" value="NAD(P)-dependent_oxidoreduct"/>
</dbReference>
<evidence type="ECO:0000313" key="2">
    <source>
        <dbReference type="EMBL" id="OLR90890.1"/>
    </source>
</evidence>
<dbReference type="PANTHER" id="PTHR48079">
    <property type="entry name" value="PROTEIN YEEZ"/>
    <property type="match status" value="1"/>
</dbReference>
<dbReference type="InterPro" id="IPR001509">
    <property type="entry name" value="Epimerase_deHydtase"/>
</dbReference>
<protein>
    <submittedName>
        <fullName evidence="2">Epimerase</fullName>
    </submittedName>
</protein>
<accession>A0A1Q9LFU4</accession>
<evidence type="ECO:0000313" key="3">
    <source>
        <dbReference type="Proteomes" id="UP000186040"/>
    </source>
</evidence>